<evidence type="ECO:0000313" key="2">
    <source>
        <dbReference type="Proteomes" id="UP000286147"/>
    </source>
</evidence>
<dbReference type="EMBL" id="QRTP01000004">
    <property type="protein sequence ID" value="RGQ85552.1"/>
    <property type="molecule type" value="Genomic_DNA"/>
</dbReference>
<protein>
    <recommendedName>
        <fullName evidence="3">DUF2190 family protein</fullName>
    </recommendedName>
</protein>
<dbReference type="RefSeq" id="WP_117464079.1">
    <property type="nucleotide sequence ID" value="NZ_QRTP01000004.1"/>
</dbReference>
<accession>A0A412CG81</accession>
<comment type="caution">
    <text evidence="1">The sequence shown here is derived from an EMBL/GenBank/DDBJ whole genome shotgun (WGS) entry which is preliminary data.</text>
</comment>
<organism evidence="1 2">
    <name type="scientific">Megamonas rupellensis</name>
    <dbReference type="NCBI Taxonomy" id="491921"/>
    <lineage>
        <taxon>Bacteria</taxon>
        <taxon>Bacillati</taxon>
        <taxon>Bacillota</taxon>
        <taxon>Negativicutes</taxon>
        <taxon>Selenomonadales</taxon>
        <taxon>Selenomonadaceae</taxon>
        <taxon>Megamonas</taxon>
    </lineage>
</organism>
<dbReference type="Pfam" id="PF22758">
    <property type="entry name" value="Phage_cement"/>
    <property type="match status" value="1"/>
</dbReference>
<sequence length="171" mass="17823">MAGYAIGKSMNLGFPGTYARTPDDVIMSRAVKEDSKAIPFGAPVILNSDNTYSVGDATLTADNFAGVAVRIVQQAVQYLAQNSGAYQPTQPCSVIQRGNVMVTCNVGTPTAGGKVYVRTAGEDSGSGKIIGGFEATDDSGNVVELPNVCWATGKIDANKVAEICIKTRNNP</sequence>
<name>A0A412CG81_9FIRM</name>
<dbReference type="AlphaFoldDB" id="A0A412CG81"/>
<gene>
    <name evidence="1" type="ORF">DWY77_02795</name>
</gene>
<evidence type="ECO:0008006" key="3">
    <source>
        <dbReference type="Google" id="ProtNLM"/>
    </source>
</evidence>
<reference evidence="1 2" key="1">
    <citation type="submission" date="2018-08" db="EMBL/GenBank/DDBJ databases">
        <title>A genome reference for cultivated species of the human gut microbiota.</title>
        <authorList>
            <person name="Zou Y."/>
            <person name="Xue W."/>
            <person name="Luo G."/>
        </authorList>
    </citation>
    <scope>NUCLEOTIDE SEQUENCE [LARGE SCALE GENOMIC DNA]</scope>
    <source>
        <strain evidence="1 2">AF27-12</strain>
    </source>
</reference>
<proteinExistence type="predicted"/>
<evidence type="ECO:0000313" key="1">
    <source>
        <dbReference type="EMBL" id="RGQ85552.1"/>
    </source>
</evidence>
<dbReference type="InterPro" id="IPR054438">
    <property type="entry name" value="Struct_cement_gp24/gp6"/>
</dbReference>
<dbReference type="Proteomes" id="UP000286147">
    <property type="component" value="Unassembled WGS sequence"/>
</dbReference>